<dbReference type="PANTHER" id="PTHR31650">
    <property type="entry name" value="O-ACYLTRANSFERASE (WSD1-LIKE) FAMILY PROTEIN"/>
    <property type="match status" value="1"/>
</dbReference>
<dbReference type="PaxDb" id="3708-A0A078HFR9"/>
<evidence type="ECO:0000313" key="2">
    <source>
        <dbReference type="Proteomes" id="UP000028999"/>
    </source>
</evidence>
<dbReference type="Proteomes" id="UP000028999">
    <property type="component" value="Unassembled WGS sequence"/>
</dbReference>
<accession>A0A078HFR9</accession>
<dbReference type="GO" id="GO:0008374">
    <property type="term" value="F:O-acyltransferase activity"/>
    <property type="evidence" value="ECO:0007669"/>
    <property type="project" value="InterPro"/>
</dbReference>
<dbReference type="OMA" id="VYTHKVK"/>
<dbReference type="Gramene" id="CDY35653">
    <property type="protein sequence ID" value="CDY35653"/>
    <property type="gene ID" value="GSBRNA2T00059031001"/>
</dbReference>
<name>A0A078HFR9_BRANA</name>
<protein>
    <submittedName>
        <fullName evidence="1">BnaC09g29750D protein</fullName>
    </submittedName>
</protein>
<dbReference type="EMBL" id="LK032357">
    <property type="protein sequence ID" value="CDY35653.1"/>
    <property type="molecule type" value="Genomic_DNA"/>
</dbReference>
<sequence>MGGETNTVRETAEEEPLSPCSQLFNSPDFNCAIIVTMGCKVKGNPSAIIDGLKHTLVNHPRFSSIFVSLNTHVVYTHKVKVKQNYRRK</sequence>
<organism evidence="1 2">
    <name type="scientific">Brassica napus</name>
    <name type="common">Rape</name>
    <dbReference type="NCBI Taxonomy" id="3708"/>
    <lineage>
        <taxon>Eukaryota</taxon>
        <taxon>Viridiplantae</taxon>
        <taxon>Streptophyta</taxon>
        <taxon>Embryophyta</taxon>
        <taxon>Tracheophyta</taxon>
        <taxon>Spermatophyta</taxon>
        <taxon>Magnoliopsida</taxon>
        <taxon>eudicotyledons</taxon>
        <taxon>Gunneridae</taxon>
        <taxon>Pentapetalae</taxon>
        <taxon>rosids</taxon>
        <taxon>malvids</taxon>
        <taxon>Brassicales</taxon>
        <taxon>Brassicaceae</taxon>
        <taxon>Brassiceae</taxon>
        <taxon>Brassica</taxon>
    </lineage>
</organism>
<proteinExistence type="predicted"/>
<reference evidence="1 2" key="1">
    <citation type="journal article" date="2014" name="Science">
        <title>Plant genetics. Early allopolyploid evolution in the post-Neolithic Brassica napus oilseed genome.</title>
        <authorList>
            <person name="Chalhoub B."/>
            <person name="Denoeud F."/>
            <person name="Liu S."/>
            <person name="Parkin I.A."/>
            <person name="Tang H."/>
            <person name="Wang X."/>
            <person name="Chiquet J."/>
            <person name="Belcram H."/>
            <person name="Tong C."/>
            <person name="Samans B."/>
            <person name="Correa M."/>
            <person name="Da Silva C."/>
            <person name="Just J."/>
            <person name="Falentin C."/>
            <person name="Koh C.S."/>
            <person name="Le Clainche I."/>
            <person name="Bernard M."/>
            <person name="Bento P."/>
            <person name="Noel B."/>
            <person name="Labadie K."/>
            <person name="Alberti A."/>
            <person name="Charles M."/>
            <person name="Arnaud D."/>
            <person name="Guo H."/>
            <person name="Daviaud C."/>
            <person name="Alamery S."/>
            <person name="Jabbari K."/>
            <person name="Zhao M."/>
            <person name="Edger P.P."/>
            <person name="Chelaifa H."/>
            <person name="Tack D."/>
            <person name="Lassalle G."/>
            <person name="Mestiri I."/>
            <person name="Schnel N."/>
            <person name="Le Paslier M.C."/>
            <person name="Fan G."/>
            <person name="Renault V."/>
            <person name="Bayer P.E."/>
            <person name="Golicz A.A."/>
            <person name="Manoli S."/>
            <person name="Lee T.H."/>
            <person name="Thi V.H."/>
            <person name="Chalabi S."/>
            <person name="Hu Q."/>
            <person name="Fan C."/>
            <person name="Tollenaere R."/>
            <person name="Lu Y."/>
            <person name="Battail C."/>
            <person name="Shen J."/>
            <person name="Sidebottom C.H."/>
            <person name="Wang X."/>
            <person name="Canaguier A."/>
            <person name="Chauveau A."/>
            <person name="Berard A."/>
            <person name="Deniot G."/>
            <person name="Guan M."/>
            <person name="Liu Z."/>
            <person name="Sun F."/>
            <person name="Lim Y.P."/>
            <person name="Lyons E."/>
            <person name="Town C.D."/>
            <person name="Bancroft I."/>
            <person name="Wang X."/>
            <person name="Meng J."/>
            <person name="Ma J."/>
            <person name="Pires J.C."/>
            <person name="King G.J."/>
            <person name="Brunel D."/>
            <person name="Delourme R."/>
            <person name="Renard M."/>
            <person name="Aury J.M."/>
            <person name="Adams K.L."/>
            <person name="Batley J."/>
            <person name="Snowdon R.J."/>
            <person name="Tost J."/>
            <person name="Edwards D."/>
            <person name="Zhou Y."/>
            <person name="Hua W."/>
            <person name="Sharpe A.G."/>
            <person name="Paterson A.H."/>
            <person name="Guan C."/>
            <person name="Wincker P."/>
        </authorList>
    </citation>
    <scope>NUCLEOTIDE SEQUENCE [LARGE SCALE GENOMIC DNA]</scope>
    <source>
        <strain evidence="2">cv. Darmor-bzh</strain>
    </source>
</reference>
<dbReference type="GO" id="GO:0045017">
    <property type="term" value="P:glycerolipid biosynthetic process"/>
    <property type="evidence" value="ECO:0007669"/>
    <property type="project" value="InterPro"/>
</dbReference>
<dbReference type="AlphaFoldDB" id="A0A078HFR9"/>
<dbReference type="InterPro" id="IPR045034">
    <property type="entry name" value="O-acyltransferase_WSD1-like"/>
</dbReference>
<keyword evidence="2" id="KW-1185">Reference proteome</keyword>
<dbReference type="PANTHER" id="PTHR31650:SF35">
    <property type="entry name" value="WAX ESTER SYNTHASE_DIACYLGLYCEROL ACYLTRANSFERASE 11"/>
    <property type="match status" value="1"/>
</dbReference>
<evidence type="ECO:0000313" key="1">
    <source>
        <dbReference type="EMBL" id="CDY35653.1"/>
    </source>
</evidence>
<dbReference type="STRING" id="3708.A0A078HFR9"/>
<gene>
    <name evidence="1" type="primary">BnaC09g29750D</name>
    <name evidence="1" type="ORF">GSBRNA2T00059031001</name>
</gene>